<feature type="region of interest" description="Disordered" evidence="1">
    <location>
        <begin position="422"/>
        <end position="448"/>
    </location>
</feature>
<feature type="compositionally biased region" description="Basic and acidic residues" evidence="1">
    <location>
        <begin position="745"/>
        <end position="756"/>
    </location>
</feature>
<feature type="region of interest" description="Disordered" evidence="1">
    <location>
        <begin position="679"/>
        <end position="705"/>
    </location>
</feature>
<dbReference type="EMBL" id="QGKX02000996">
    <property type="protein sequence ID" value="KAF3554472.1"/>
    <property type="molecule type" value="Genomic_DNA"/>
</dbReference>
<feature type="compositionally biased region" description="Basic and acidic residues" evidence="1">
    <location>
        <begin position="609"/>
        <end position="624"/>
    </location>
</feature>
<evidence type="ECO:0000313" key="2">
    <source>
        <dbReference type="EMBL" id="KAF3554472.1"/>
    </source>
</evidence>
<feature type="compositionally biased region" description="Low complexity" evidence="1">
    <location>
        <begin position="102"/>
        <end position="116"/>
    </location>
</feature>
<reference evidence="2" key="1">
    <citation type="submission" date="2019-12" db="EMBL/GenBank/DDBJ databases">
        <title>Genome sequencing and annotation of Brassica cretica.</title>
        <authorList>
            <person name="Studholme D.J."/>
            <person name="Sarris P."/>
        </authorList>
    </citation>
    <scope>NUCLEOTIDE SEQUENCE</scope>
    <source>
        <strain evidence="2">PFS-109/04</strain>
        <tissue evidence="2">Leaf</tissue>
    </source>
</reference>
<feature type="compositionally biased region" description="Basic and acidic residues" evidence="1">
    <location>
        <begin position="135"/>
        <end position="172"/>
    </location>
</feature>
<name>A0A8S9QKA1_BRACR</name>
<evidence type="ECO:0000256" key="1">
    <source>
        <dbReference type="SAM" id="MobiDB-lite"/>
    </source>
</evidence>
<feature type="region of interest" description="Disordered" evidence="1">
    <location>
        <begin position="745"/>
        <end position="792"/>
    </location>
</feature>
<dbReference type="AlphaFoldDB" id="A0A8S9QKA1"/>
<comment type="caution">
    <text evidence="2">The sequence shown here is derived from an EMBL/GenBank/DDBJ whole genome shotgun (WGS) entry which is preliminary data.</text>
</comment>
<feature type="compositionally biased region" description="Polar residues" evidence="1">
    <location>
        <begin position="764"/>
        <end position="773"/>
    </location>
</feature>
<dbReference type="Proteomes" id="UP000712600">
    <property type="component" value="Unassembled WGS sequence"/>
</dbReference>
<organism evidence="2 3">
    <name type="scientific">Brassica cretica</name>
    <name type="common">Mustard</name>
    <dbReference type="NCBI Taxonomy" id="69181"/>
    <lineage>
        <taxon>Eukaryota</taxon>
        <taxon>Viridiplantae</taxon>
        <taxon>Streptophyta</taxon>
        <taxon>Embryophyta</taxon>
        <taxon>Tracheophyta</taxon>
        <taxon>Spermatophyta</taxon>
        <taxon>Magnoliopsida</taxon>
        <taxon>eudicotyledons</taxon>
        <taxon>Gunneridae</taxon>
        <taxon>Pentapetalae</taxon>
        <taxon>rosids</taxon>
        <taxon>malvids</taxon>
        <taxon>Brassicales</taxon>
        <taxon>Brassicaceae</taxon>
        <taxon>Brassiceae</taxon>
        <taxon>Brassica</taxon>
    </lineage>
</organism>
<feature type="compositionally biased region" description="Basic and acidic residues" evidence="1">
    <location>
        <begin position="643"/>
        <end position="652"/>
    </location>
</feature>
<sequence length="986" mass="111523">MLHVYHATTKRTPFSTHQIPLELFCERIPAKRREHCFSASCKGAKEKRELYIRTCWPSDSWVQLEQRRVKEAREHTFQLLFTSGFQLPASRSQIPGPGSQVPGLRLPTLHGGLLPPTNSQGNSGSVPLQVSKAAPLDKLEDSRQRDGSFSDIKETPRVAHPRGSREQPEEVTKRHRQKENIYISSCARALVPRSLQVLKDKSPGPLREVASKHQQRSPFLLGPVTGLRTMYPANECQSSLKHQQVHLRRTLHHREKPTWDTRPESKSCRPLKYKIKVLTRFTPKKKPEKGKQRPVHSKHAEMERLRTLVSIHLHEEVPTPTPTPTTKLRHRPLLLSLTPGSDNNNGEFAYCISTATCREQYINSCFSRGGKQKKPGTWVSESITRTPKSDSGFLQKAACSMQHVNSIVTSFGMIECEIPTGSEGTSGFPNDLRLKKQPPGSKRPQGSKYDLRIMRHPGIMESRPSIADPEDPAIFPTDRRLALEGGAVIYYVMMVIGGRDSTSIPSTIHHWVPGSSFQVPDPRSRIPSPGYRSRVSGYPTYMEVKSNGSTKKKAPTTLLPLFPATNPDIPLKEIKAFYPLQTPRETQDMCLSKFTRLHPSKSFKKRKFPVKESRIRQSTEDSRQSDGSFGDIQETLRVAHPRGSREQPEEVTKRHRQKENIYRSSCARALVPRSLQVLEDKSTGPVREVASTPQQRSSFLQGPDTGLRTLYPADECQSSLKHQQVHLRRTLHHWEKPTSRILQDHLRTGPEPRSTHQDPGLPSGKTTPLQVLTRSRPKKKSEKGKQRPVHYKHAKMERLWALVSIHLHEEVPTPTPTTKLRLRPLLLSLTPESIMQHGNSIVTSFRAIECEIPTGTSGFPNDLRVKKQPPGSKRPHGLEEPPGSQSTFGGNASHRTRARKGSLRSYRTCVPFGRYVATELEPKLDRYVATELEQKLGRYVATELEQKLGRYVATELEQKLGRYVVTERSSDRSLRSDRAFVRSVAT</sequence>
<protein>
    <submittedName>
        <fullName evidence="2">Uncharacterized protein</fullName>
    </submittedName>
</protein>
<feature type="compositionally biased region" description="Polar residues" evidence="1">
    <location>
        <begin position="691"/>
        <end position="700"/>
    </location>
</feature>
<feature type="region of interest" description="Disordered" evidence="1">
    <location>
        <begin position="90"/>
        <end position="176"/>
    </location>
</feature>
<accession>A0A8S9QKA1</accession>
<feature type="compositionally biased region" description="Polar residues" evidence="1">
    <location>
        <begin position="117"/>
        <end position="128"/>
    </location>
</feature>
<feature type="region of interest" description="Disordered" evidence="1">
    <location>
        <begin position="856"/>
        <end position="900"/>
    </location>
</feature>
<feature type="region of interest" description="Disordered" evidence="1">
    <location>
        <begin position="602"/>
        <end position="665"/>
    </location>
</feature>
<feature type="compositionally biased region" description="Basic residues" evidence="1">
    <location>
        <begin position="775"/>
        <end position="792"/>
    </location>
</feature>
<gene>
    <name evidence="2" type="ORF">F2Q69_00013790</name>
</gene>
<proteinExistence type="predicted"/>
<evidence type="ECO:0000313" key="3">
    <source>
        <dbReference type="Proteomes" id="UP000712600"/>
    </source>
</evidence>